<dbReference type="PROSITE" id="PS51257">
    <property type="entry name" value="PROKAR_LIPOPROTEIN"/>
    <property type="match status" value="1"/>
</dbReference>
<protein>
    <submittedName>
        <fullName evidence="2">Uncharacterized protein</fullName>
    </submittedName>
</protein>
<evidence type="ECO:0000313" key="2">
    <source>
        <dbReference type="EMBL" id="KXZ44856.1"/>
    </source>
</evidence>
<reference evidence="3" key="1">
    <citation type="journal article" date="2016" name="Nat. Commun.">
        <title>The Gonium pectorale genome demonstrates co-option of cell cycle regulation during the evolution of multicellularity.</title>
        <authorList>
            <person name="Hanschen E.R."/>
            <person name="Marriage T.N."/>
            <person name="Ferris P.J."/>
            <person name="Hamaji T."/>
            <person name="Toyoda A."/>
            <person name="Fujiyama A."/>
            <person name="Neme R."/>
            <person name="Noguchi H."/>
            <person name="Minakuchi Y."/>
            <person name="Suzuki M."/>
            <person name="Kawai-Toyooka H."/>
            <person name="Smith D.R."/>
            <person name="Sparks H."/>
            <person name="Anderson J."/>
            <person name="Bakaric R."/>
            <person name="Luria V."/>
            <person name="Karger A."/>
            <person name="Kirschner M.W."/>
            <person name="Durand P.M."/>
            <person name="Michod R.E."/>
            <person name="Nozaki H."/>
            <person name="Olson B.J."/>
        </authorList>
    </citation>
    <scope>NUCLEOTIDE SEQUENCE [LARGE SCALE GENOMIC DNA]</scope>
    <source>
        <strain evidence="3">NIES-2863</strain>
    </source>
</reference>
<accession>A0A150G4P3</accession>
<gene>
    <name evidence="2" type="ORF">GPECTOR_61g809</name>
</gene>
<proteinExistence type="predicted"/>
<feature type="region of interest" description="Disordered" evidence="1">
    <location>
        <begin position="462"/>
        <end position="499"/>
    </location>
</feature>
<dbReference type="EMBL" id="LSYV01000062">
    <property type="protein sequence ID" value="KXZ44856.1"/>
    <property type="molecule type" value="Genomic_DNA"/>
</dbReference>
<evidence type="ECO:0000256" key="1">
    <source>
        <dbReference type="SAM" id="MobiDB-lite"/>
    </source>
</evidence>
<comment type="caution">
    <text evidence="2">The sequence shown here is derived from an EMBL/GenBank/DDBJ whole genome shotgun (WGS) entry which is preliminary data.</text>
</comment>
<feature type="compositionally biased region" description="Basic and acidic residues" evidence="1">
    <location>
        <begin position="482"/>
        <end position="491"/>
    </location>
</feature>
<organism evidence="2 3">
    <name type="scientific">Gonium pectorale</name>
    <name type="common">Green alga</name>
    <dbReference type="NCBI Taxonomy" id="33097"/>
    <lineage>
        <taxon>Eukaryota</taxon>
        <taxon>Viridiplantae</taxon>
        <taxon>Chlorophyta</taxon>
        <taxon>core chlorophytes</taxon>
        <taxon>Chlorophyceae</taxon>
        <taxon>CS clade</taxon>
        <taxon>Chlamydomonadales</taxon>
        <taxon>Volvocaceae</taxon>
        <taxon>Gonium</taxon>
    </lineage>
</organism>
<name>A0A150G4P3_GONPE</name>
<dbReference type="Proteomes" id="UP000075714">
    <property type="component" value="Unassembled WGS sequence"/>
</dbReference>
<evidence type="ECO:0000313" key="3">
    <source>
        <dbReference type="Proteomes" id="UP000075714"/>
    </source>
</evidence>
<keyword evidence="3" id="KW-1185">Reference proteome</keyword>
<sequence>MFRRVCSDALCRLLPSSPCLSYYLASQIVSACADLDGDGTTYGMLPADRRPPRSLLEGEEPRSALLACLGAWGDTVRLERQRLAAVLGGTLADDAALVASRPLRALYRRELSLLEQRQGDLGGAAGLPDKAAHAKEVAAVRQRLELSTAAPPLNTTAGFEVCLRLAEAAKARAGTATQAGAAARRRAHPWALSRVESLQLAVQSLRCGRVMLAGEDALRLPSLPPALCSRLGRWWRATIAAATEVLTDPANDFADGDAAELLKETGTVLLLLDMPEATASPPGPDVAAALDAGYLPCLAAFLRAAWGPGGGARALIDVPSETFRTAVWVQLLAFGETREAMSLVAALADLSRGHAAALALSGSGAAGRLAALQAQGLLSEAPLVLRLASETAVLYLMDHRPGRELPAALLACVLPEAARLLLVLRPLTRGWGGEELVENSLALLVSAVPLLAAAAARATSAGVEGDGGRNAADGNMASGSGDRCDASDGDKVASGSGGGAASGDAASWRHLLLVELRLPALLGAALEQLDEVGNAGVAGNGAGEGVPERIQSLSGIVAQALAALGTWAPGELARMVAAADRTAAAGRGRGGPLPTIALLRSVLGPGGAVPRLQLLEAVEAACGGDGPRSGPVEVPLGIWGSWWSSAGTLLAPSRARELIRG</sequence>
<dbReference type="AlphaFoldDB" id="A0A150G4P3"/>